<dbReference type="Proteomes" id="UP000000238">
    <property type="component" value="Chromosome"/>
</dbReference>
<dbReference type="STRING" id="349521.HCH_01946"/>
<dbReference type="RefSeq" id="WP_011395850.1">
    <property type="nucleotide sequence ID" value="NC_007645.1"/>
</dbReference>
<feature type="domain" description="BioF2-like acetyltransferase" evidence="1">
    <location>
        <begin position="217"/>
        <end position="351"/>
    </location>
</feature>
<dbReference type="KEGG" id="hch:HCH_01946"/>
<dbReference type="HOGENOM" id="CLU_057084_0_0_6"/>
<reference evidence="2 3" key="1">
    <citation type="journal article" date="2005" name="Nucleic Acids Res.">
        <title>Genomic blueprint of Hahella chejuensis, a marine microbe producing an algicidal agent.</title>
        <authorList>
            <person name="Jeong H."/>
            <person name="Yim J.H."/>
            <person name="Lee C."/>
            <person name="Choi S.-H."/>
            <person name="Park Y.K."/>
            <person name="Yoon S.H."/>
            <person name="Hur C.-G."/>
            <person name="Kang H.-Y."/>
            <person name="Kim D."/>
            <person name="Lee H.H."/>
            <person name="Park K.H."/>
            <person name="Park S.-H."/>
            <person name="Park H.-S."/>
            <person name="Lee H.K."/>
            <person name="Oh T.K."/>
            <person name="Kim J.F."/>
        </authorList>
    </citation>
    <scope>NUCLEOTIDE SEQUENCE [LARGE SCALE GENOMIC DNA]</scope>
    <source>
        <strain evidence="2 3">KCTC 2396</strain>
    </source>
</reference>
<proteinExistence type="predicted"/>
<dbReference type="eggNOG" id="COG3146">
    <property type="taxonomic scope" value="Bacteria"/>
</dbReference>
<dbReference type="Gene3D" id="3.40.630.30">
    <property type="match status" value="1"/>
</dbReference>
<dbReference type="SUPFAM" id="SSF55729">
    <property type="entry name" value="Acyl-CoA N-acyltransferases (Nat)"/>
    <property type="match status" value="1"/>
</dbReference>
<keyword evidence="3" id="KW-1185">Reference proteome</keyword>
<dbReference type="Pfam" id="PF13480">
    <property type="entry name" value="Acetyltransf_6"/>
    <property type="match status" value="1"/>
</dbReference>
<evidence type="ECO:0000313" key="2">
    <source>
        <dbReference type="EMBL" id="ABC28779.1"/>
    </source>
</evidence>
<dbReference type="AlphaFoldDB" id="Q2SKP5"/>
<dbReference type="OrthoDB" id="240921at2"/>
<dbReference type="EMBL" id="CP000155">
    <property type="protein sequence ID" value="ABC28779.1"/>
    <property type="molecule type" value="Genomic_DNA"/>
</dbReference>
<evidence type="ECO:0000259" key="1">
    <source>
        <dbReference type="Pfam" id="PF13480"/>
    </source>
</evidence>
<gene>
    <name evidence="2" type="ordered locus">HCH_01946</name>
</gene>
<organism evidence="2 3">
    <name type="scientific">Hahella chejuensis (strain KCTC 2396)</name>
    <dbReference type="NCBI Taxonomy" id="349521"/>
    <lineage>
        <taxon>Bacteria</taxon>
        <taxon>Pseudomonadati</taxon>
        <taxon>Pseudomonadota</taxon>
        <taxon>Gammaproteobacteria</taxon>
        <taxon>Oceanospirillales</taxon>
        <taxon>Hahellaceae</taxon>
        <taxon>Hahella</taxon>
    </lineage>
</organism>
<sequence>MKKTLAKIKDVKTRRKERSTPLGLEFAIADSINFLNAADWDRIAASASVFLQRDYLQALELNAPDNISPRYGLIYKDREPIGVVSCQIADVTGDRMIKSEDPDNTKAKLSQKYRERILVCGNLVSCGLHGVAFAEGVDAELGWRALAELLYRIRRGEKLGGSIDFVMLKDFNSDMLPQSEILKRYSYRSIQTDPEMVLTLEPGTRTFEDYLQSLTGKYRKRITSIIKKLQDAGVETNTLDNINDEQDEALHALYLQVENRAAARLATLPKGYFKALSDSLGDRFACTTLSQNGRIVGFVTSVKDRDTSMAYYVGMDYEINADLPLYFRLLQLSIEHGCQFGCSKVSLGRTALEPKANLGAKPVDCHLWMRHRTAAVNYVVRKLFRAIPHAEAPTRNALKTVAQ</sequence>
<evidence type="ECO:0000313" key="3">
    <source>
        <dbReference type="Proteomes" id="UP000000238"/>
    </source>
</evidence>
<dbReference type="InterPro" id="IPR016181">
    <property type="entry name" value="Acyl_CoA_acyltransferase"/>
</dbReference>
<accession>Q2SKP5</accession>
<name>Q2SKP5_HAHCH</name>
<protein>
    <recommendedName>
        <fullName evidence="1">BioF2-like acetyltransferase domain-containing protein</fullName>
    </recommendedName>
</protein>
<dbReference type="InterPro" id="IPR038740">
    <property type="entry name" value="BioF2-like_GNAT_dom"/>
</dbReference>